<dbReference type="RefSeq" id="WP_185255596.1">
    <property type="nucleotide sequence ID" value="NZ_AP023368.1"/>
</dbReference>
<dbReference type="GO" id="GO:0005829">
    <property type="term" value="C:cytosol"/>
    <property type="evidence" value="ECO:0007669"/>
    <property type="project" value="TreeGrafter"/>
</dbReference>
<dbReference type="Gene3D" id="1.20.1090.10">
    <property type="entry name" value="Dehydroquinate synthase-like - alpha domain"/>
    <property type="match status" value="1"/>
</dbReference>
<keyword evidence="1" id="KW-0963">Cytoplasm</keyword>
<dbReference type="PANTHER" id="PTHR43616:SF5">
    <property type="entry name" value="GLYCEROL DEHYDROGENASE 1"/>
    <property type="match status" value="1"/>
</dbReference>
<protein>
    <submittedName>
        <fullName evidence="10">Glycerol-1-phosphate dehydrogenase (NAD(P)+)</fullName>
    </submittedName>
</protein>
<sequence>MQIDLSRFRGTCTCGRTHEIFVKDILIEENALRKLPDKIKNIHKGPNSSIVVICDTNTYQAAGKQIEILLPGSEFVILPANGLRADNIGLALAKKGILASDNPRLLIAAGSCTIHEISRYLAKEFCIPFVSVPTAASCNTYASPVSVINWNGFKKVLPGVSPVFVLADTLIFAKAPYKLTAAGISAMLGKYTALTDWEISHMVTGEYICNRVCEMEMTALKDVCISINNLKGALQEAGTKEAGTKETGTKEAYEKLMYALLLSGVTMQMIDSSKFEGRMLSQISGLEDMEMNSTSSEVNHGEKFSLGLMMAIHTCHKIKSSIRNGIYKAIPYDGIAYNLLEVNFRRKSSRDEIPDTGLEESFELTNEWEHGSKRPLIAGVLDKLPSEAELIKLMTAVDCKSKENYGKPQDILAPITLRLVPYIRNRAELIRHSKLFKMKNET</sequence>
<keyword evidence="8" id="KW-0594">Phospholipid biosynthesis</keyword>
<keyword evidence="7" id="KW-0443">Lipid metabolism</keyword>
<dbReference type="GO" id="GO:0008654">
    <property type="term" value="P:phospholipid biosynthetic process"/>
    <property type="evidence" value="ECO:0007669"/>
    <property type="project" value="UniProtKB-KW"/>
</dbReference>
<evidence type="ECO:0000256" key="9">
    <source>
        <dbReference type="ARBA" id="ARBA00023264"/>
    </source>
</evidence>
<dbReference type="GO" id="GO:0016614">
    <property type="term" value="F:oxidoreductase activity, acting on CH-OH group of donors"/>
    <property type="evidence" value="ECO:0007669"/>
    <property type="project" value="InterPro"/>
</dbReference>
<dbReference type="PANTHER" id="PTHR43616">
    <property type="entry name" value="GLYCEROL DEHYDROGENASE"/>
    <property type="match status" value="1"/>
</dbReference>
<accession>A0A7I8DNA8</accession>
<evidence type="ECO:0000256" key="6">
    <source>
        <dbReference type="ARBA" id="ARBA00023027"/>
    </source>
</evidence>
<evidence type="ECO:0000256" key="2">
    <source>
        <dbReference type="ARBA" id="ARBA00022516"/>
    </source>
</evidence>
<dbReference type="EMBL" id="AP023368">
    <property type="protein sequence ID" value="BCJ99869.1"/>
    <property type="molecule type" value="Genomic_DNA"/>
</dbReference>
<dbReference type="SUPFAM" id="SSF56796">
    <property type="entry name" value="Dehydroquinate synthase-like"/>
    <property type="match status" value="1"/>
</dbReference>
<keyword evidence="4" id="KW-0521">NADP</keyword>
<dbReference type="Gene3D" id="3.40.50.1970">
    <property type="match status" value="1"/>
</dbReference>
<keyword evidence="11" id="KW-1185">Reference proteome</keyword>
<keyword evidence="5" id="KW-0560">Oxidoreductase</keyword>
<evidence type="ECO:0000256" key="3">
    <source>
        <dbReference type="ARBA" id="ARBA00022723"/>
    </source>
</evidence>
<dbReference type="InterPro" id="IPR032837">
    <property type="entry name" value="G1PDH"/>
</dbReference>
<evidence type="ECO:0000256" key="5">
    <source>
        <dbReference type="ARBA" id="ARBA00023002"/>
    </source>
</evidence>
<reference evidence="10 11" key="1">
    <citation type="submission" date="2020-08" db="EMBL/GenBank/DDBJ databases">
        <title>Draft genome sequencing of an Anaerocolumna strain isolated from anoxic soil subjected to BSD treatment.</title>
        <authorList>
            <person name="Uek A."/>
            <person name="Tonouchi A."/>
        </authorList>
    </citation>
    <scope>NUCLEOTIDE SEQUENCE [LARGE SCALE GENOMIC DNA]</scope>
    <source>
        <strain evidence="10 11">CTTW</strain>
    </source>
</reference>
<dbReference type="Pfam" id="PF13685">
    <property type="entry name" value="Fe-ADH_2"/>
    <property type="match status" value="1"/>
</dbReference>
<evidence type="ECO:0000256" key="4">
    <source>
        <dbReference type="ARBA" id="ARBA00022857"/>
    </source>
</evidence>
<reference evidence="10 11" key="2">
    <citation type="submission" date="2020-08" db="EMBL/GenBank/DDBJ databases">
        <authorList>
            <person name="Ueki A."/>
            <person name="Tonouchi A."/>
        </authorList>
    </citation>
    <scope>NUCLEOTIDE SEQUENCE [LARGE SCALE GENOMIC DNA]</scope>
    <source>
        <strain evidence="10 11">CTTW</strain>
    </source>
</reference>
<proteinExistence type="predicted"/>
<evidence type="ECO:0000313" key="10">
    <source>
        <dbReference type="EMBL" id="BCJ99869.1"/>
    </source>
</evidence>
<dbReference type="AlphaFoldDB" id="A0A7I8DNA8"/>
<dbReference type="Proteomes" id="UP000515703">
    <property type="component" value="Chromosome"/>
</dbReference>
<organism evidence="10 11">
    <name type="scientific">Anaerocolumna chitinilytica</name>
    <dbReference type="NCBI Taxonomy" id="1727145"/>
    <lineage>
        <taxon>Bacteria</taxon>
        <taxon>Bacillati</taxon>
        <taxon>Bacillota</taxon>
        <taxon>Clostridia</taxon>
        <taxon>Lachnospirales</taxon>
        <taxon>Lachnospiraceae</taxon>
        <taxon>Anaerocolumna</taxon>
    </lineage>
</organism>
<evidence type="ECO:0000313" key="11">
    <source>
        <dbReference type="Proteomes" id="UP000515703"/>
    </source>
</evidence>
<dbReference type="InterPro" id="IPR016205">
    <property type="entry name" value="Glycerol_DH"/>
</dbReference>
<keyword evidence="3" id="KW-0479">Metal-binding</keyword>
<evidence type="ECO:0000256" key="8">
    <source>
        <dbReference type="ARBA" id="ARBA00023209"/>
    </source>
</evidence>
<evidence type="ECO:0000256" key="7">
    <source>
        <dbReference type="ARBA" id="ARBA00023098"/>
    </source>
</evidence>
<dbReference type="GO" id="GO:0046872">
    <property type="term" value="F:metal ion binding"/>
    <property type="evidence" value="ECO:0007669"/>
    <property type="project" value="UniProtKB-KW"/>
</dbReference>
<keyword evidence="2" id="KW-0444">Lipid biosynthesis</keyword>
<gene>
    <name evidence="10" type="ORF">bsdcttw_29100</name>
</gene>
<keyword evidence="6" id="KW-0520">NAD</keyword>
<keyword evidence="9" id="KW-1208">Phospholipid metabolism</keyword>
<dbReference type="KEGG" id="acht:bsdcttw_29100"/>
<name>A0A7I8DNA8_9FIRM</name>
<evidence type="ECO:0000256" key="1">
    <source>
        <dbReference type="ARBA" id="ARBA00022490"/>
    </source>
</evidence>